<evidence type="ECO:0000313" key="3">
    <source>
        <dbReference type="Proteomes" id="UP000037660"/>
    </source>
</evidence>
<name>A0A0K8NZ17_PISS1</name>
<feature type="region of interest" description="Disordered" evidence="1">
    <location>
        <begin position="205"/>
        <end position="276"/>
    </location>
</feature>
<proteinExistence type="predicted"/>
<comment type="caution">
    <text evidence="2">The sequence shown here is derived from an EMBL/GenBank/DDBJ whole genome shotgun (WGS) entry which is preliminary data.</text>
</comment>
<feature type="region of interest" description="Disordered" evidence="1">
    <location>
        <begin position="26"/>
        <end position="72"/>
    </location>
</feature>
<feature type="compositionally biased region" description="Basic and acidic residues" evidence="1">
    <location>
        <begin position="30"/>
        <end position="39"/>
    </location>
</feature>
<sequence length="276" mass="29760">MQRAQQPCGLVAAVHDDVLAEVAGSDAVGDADRPVDAGAHRAQRPGHQRQHQRQHQADERQPRVTRARRGLRQLGAQRRLSGLLGREDRGATALQRHRGVVGLAGIGQRDGAVDLRRLQLRHDRLQQLAVSGQQAALLRDQALQRRQLRVRGAHRLAMAPDLGGRLPPEPGDALGLDRVRGAERHQVRLVPAQAGQRFAQLGDLRGGGGSLVEQPRDGGEAGLLRPGAPGTEGEQRAGHQQRRELQAAPDAQRGKTGRHGGLRWGDGPLSDRVPAA</sequence>
<evidence type="ECO:0000313" key="2">
    <source>
        <dbReference type="EMBL" id="GAP35628.1"/>
    </source>
</evidence>
<dbReference type="EMBL" id="BBYR01000025">
    <property type="protein sequence ID" value="GAP35628.1"/>
    <property type="molecule type" value="Genomic_DNA"/>
</dbReference>
<gene>
    <name evidence="2" type="ORF">ISF6_1401</name>
</gene>
<accession>A0A0K8NZ17</accession>
<dbReference type="AlphaFoldDB" id="A0A0K8NZ17"/>
<reference evidence="2 3" key="2">
    <citation type="journal article" date="2016" name="Science">
        <title>A bacterium that degrades and assimilates poly(ethylene terephthalate).</title>
        <authorList>
            <person name="Yoshida S."/>
            <person name="Hiraga K."/>
            <person name="Takehana T."/>
            <person name="Taniguchi I."/>
            <person name="Yamaji H."/>
            <person name="Maeda Y."/>
            <person name="Toyohara K."/>
            <person name="Miyamoto K."/>
            <person name="Kimura Y."/>
            <person name="Oda K."/>
        </authorList>
    </citation>
    <scope>NUCLEOTIDE SEQUENCE [LARGE SCALE GENOMIC DNA]</scope>
    <source>
        <strain evidence="3">NBRC 110686 / TISTR 2288 / 201-F6</strain>
    </source>
</reference>
<feature type="compositionally biased region" description="Basic residues" evidence="1">
    <location>
        <begin position="41"/>
        <end position="54"/>
    </location>
</feature>
<feature type="compositionally biased region" description="Basic and acidic residues" evidence="1">
    <location>
        <begin position="233"/>
        <end position="245"/>
    </location>
</feature>
<protein>
    <submittedName>
        <fullName evidence="2">Uncharacterized protein</fullName>
    </submittedName>
</protein>
<keyword evidence="3" id="KW-1185">Reference proteome</keyword>
<dbReference type="Proteomes" id="UP000037660">
    <property type="component" value="Unassembled WGS sequence"/>
</dbReference>
<organism evidence="2 3">
    <name type="scientific">Piscinibacter sakaiensis</name>
    <name type="common">Ideonella sakaiensis</name>
    <dbReference type="NCBI Taxonomy" id="1547922"/>
    <lineage>
        <taxon>Bacteria</taxon>
        <taxon>Pseudomonadati</taxon>
        <taxon>Pseudomonadota</taxon>
        <taxon>Betaproteobacteria</taxon>
        <taxon>Burkholderiales</taxon>
        <taxon>Sphaerotilaceae</taxon>
        <taxon>Piscinibacter</taxon>
    </lineage>
</organism>
<evidence type="ECO:0000256" key="1">
    <source>
        <dbReference type="SAM" id="MobiDB-lite"/>
    </source>
</evidence>
<reference evidence="3" key="1">
    <citation type="submission" date="2015-07" db="EMBL/GenBank/DDBJ databases">
        <title>Discovery of a poly(ethylene terephthalate assimilation.</title>
        <authorList>
            <person name="Yoshida S."/>
            <person name="Hiraga K."/>
            <person name="Takehana T."/>
            <person name="Taniguchi I."/>
            <person name="Yamaji H."/>
            <person name="Maeda Y."/>
            <person name="Toyohara K."/>
            <person name="Miyamoto K."/>
            <person name="Kimura Y."/>
            <person name="Oda K."/>
        </authorList>
    </citation>
    <scope>NUCLEOTIDE SEQUENCE [LARGE SCALE GENOMIC DNA]</scope>
    <source>
        <strain evidence="3">NBRC 110686 / TISTR 2288 / 201-F6</strain>
    </source>
</reference>